<dbReference type="EMBL" id="JMSZ01000007">
    <property type="protein sequence ID" value="KDE41131.1"/>
    <property type="molecule type" value="Genomic_DNA"/>
</dbReference>
<gene>
    <name evidence="1" type="ORF">ADINL_0204</name>
</gene>
<proteinExistence type="predicted"/>
<name>A0A063Y8R3_9GAMM</name>
<dbReference type="Proteomes" id="UP000027318">
    <property type="component" value="Unassembled WGS sequence"/>
</dbReference>
<dbReference type="AlphaFoldDB" id="A0A063Y8R3"/>
<evidence type="ECO:0000313" key="2">
    <source>
        <dbReference type="Proteomes" id="UP000027318"/>
    </source>
</evidence>
<comment type="caution">
    <text evidence="1">The sequence shown here is derived from an EMBL/GenBank/DDBJ whole genome shotgun (WGS) entry which is preliminary data.</text>
</comment>
<organism evidence="1 2">
    <name type="scientific">Nitrincola lacisaponensis</name>
    <dbReference type="NCBI Taxonomy" id="267850"/>
    <lineage>
        <taxon>Bacteria</taxon>
        <taxon>Pseudomonadati</taxon>
        <taxon>Pseudomonadota</taxon>
        <taxon>Gammaproteobacteria</taxon>
        <taxon>Oceanospirillales</taxon>
        <taxon>Oceanospirillaceae</taxon>
        <taxon>Nitrincola</taxon>
    </lineage>
</organism>
<protein>
    <submittedName>
        <fullName evidence="1">Uncharacterized protein</fullName>
    </submittedName>
</protein>
<reference evidence="1 2" key="1">
    <citation type="journal article" date="2005" name="Int. J. Syst. Evol. Microbiol.">
        <title>Nitrincola lacisaponensis gen. nov., sp. nov., a novel alkaliphilic bacterium isolated from an alkaline, saline lake.</title>
        <authorList>
            <person name="Dimitriu P.A."/>
            <person name="Shukla S.K."/>
            <person name="Conradt J."/>
            <person name="Marquez M.C."/>
            <person name="Ventosa A."/>
            <person name="Maglia A."/>
            <person name="Peyton B.M."/>
            <person name="Pinkart H.C."/>
            <person name="Mormile M.R."/>
        </authorList>
    </citation>
    <scope>NUCLEOTIDE SEQUENCE [LARGE SCALE GENOMIC DNA]</scope>
    <source>
        <strain evidence="1 2">4CA</strain>
    </source>
</reference>
<dbReference type="RefSeq" id="WP_036542797.1">
    <property type="nucleotide sequence ID" value="NZ_JMSZ01000007.1"/>
</dbReference>
<accession>A0A063Y8R3</accession>
<sequence>MDTIEHWKHLTRQANDAFEKECNAVAESLYKRSLSLMQQALENQPGLVQVICLSVSVQNLADLYARQGRWQRCFTILETYRTRFDHAAESLDCPPSVGLSLIQESCRLRREILRHQHEQSHPHTLPDRSWVSSLPMTERVH</sequence>
<evidence type="ECO:0000313" key="1">
    <source>
        <dbReference type="EMBL" id="KDE41131.1"/>
    </source>
</evidence>
<dbReference type="OrthoDB" id="6118050at2"/>
<keyword evidence="2" id="KW-1185">Reference proteome</keyword>
<dbReference type="STRING" id="267850.ADINL_0204"/>